<dbReference type="Proteomes" id="UP000247702">
    <property type="component" value="Unassembled WGS sequence"/>
</dbReference>
<dbReference type="EMBL" id="BLAL01000244">
    <property type="protein sequence ID" value="GES95695.1"/>
    <property type="molecule type" value="Genomic_DNA"/>
</dbReference>
<dbReference type="Proteomes" id="UP000615446">
    <property type="component" value="Unassembled WGS sequence"/>
</dbReference>
<keyword evidence="3" id="KW-1185">Reference proteome</keyword>
<sequence length="173" mass="20441">MDENLQRSYTYNSSTAMETGELHDFSTEIAAEQQTMQHQEPLITTHDISYNFAISNAATHITEQHQQVPLVLNYLKIYHFSPNDGNFYLVICKIILQNSLNDRVYYDHEFFYQHPSDPSINYHVTCELLPHLLIENFLNYGIYEMNFDTTTLSLNQKFMLELSLKQRLFQIFK</sequence>
<dbReference type="EMBL" id="BEXD01000336">
    <property type="protein sequence ID" value="GBB86627.1"/>
    <property type="molecule type" value="Genomic_DNA"/>
</dbReference>
<comment type="caution">
    <text evidence="1">The sequence shown here is derived from an EMBL/GenBank/DDBJ whole genome shotgun (WGS) entry which is preliminary data.</text>
</comment>
<name>A0A2Z6Q903_9GLOM</name>
<dbReference type="AlphaFoldDB" id="A0A2Z6Q903"/>
<evidence type="ECO:0000313" key="2">
    <source>
        <dbReference type="EMBL" id="GES95695.1"/>
    </source>
</evidence>
<evidence type="ECO:0000313" key="1">
    <source>
        <dbReference type="EMBL" id="GBB86627.1"/>
    </source>
</evidence>
<organism evidence="1 3">
    <name type="scientific">Rhizophagus clarus</name>
    <dbReference type="NCBI Taxonomy" id="94130"/>
    <lineage>
        <taxon>Eukaryota</taxon>
        <taxon>Fungi</taxon>
        <taxon>Fungi incertae sedis</taxon>
        <taxon>Mucoromycota</taxon>
        <taxon>Glomeromycotina</taxon>
        <taxon>Glomeromycetes</taxon>
        <taxon>Glomerales</taxon>
        <taxon>Glomeraceae</taxon>
        <taxon>Rhizophagus</taxon>
    </lineage>
</organism>
<evidence type="ECO:0000313" key="3">
    <source>
        <dbReference type="Proteomes" id="UP000247702"/>
    </source>
</evidence>
<reference evidence="1 3" key="1">
    <citation type="submission" date="2017-11" db="EMBL/GenBank/DDBJ databases">
        <title>The genome of Rhizophagus clarus HR1 reveals common genetic basis of auxotrophy among arbuscular mycorrhizal fungi.</title>
        <authorList>
            <person name="Kobayashi Y."/>
        </authorList>
    </citation>
    <scope>NUCLEOTIDE SEQUENCE [LARGE SCALE GENOMIC DNA]</scope>
    <source>
        <strain evidence="1 3">HR1</strain>
    </source>
</reference>
<accession>A0A2Z6Q903</accession>
<protein>
    <submittedName>
        <fullName evidence="1">Uncharacterized protein</fullName>
    </submittedName>
</protein>
<reference evidence="2" key="2">
    <citation type="submission" date="2019-10" db="EMBL/GenBank/DDBJ databases">
        <title>Conservation and host-specific expression of non-tandemly repeated heterogenous ribosome RNA gene in arbuscular mycorrhizal fungi.</title>
        <authorList>
            <person name="Maeda T."/>
            <person name="Kobayashi Y."/>
            <person name="Nakagawa T."/>
            <person name="Ezawa T."/>
            <person name="Yamaguchi K."/>
            <person name="Bino T."/>
            <person name="Nishimoto Y."/>
            <person name="Shigenobu S."/>
            <person name="Kawaguchi M."/>
        </authorList>
    </citation>
    <scope>NUCLEOTIDE SEQUENCE</scope>
    <source>
        <strain evidence="2">HR1</strain>
    </source>
</reference>
<gene>
    <name evidence="2" type="ORF">RCL2_002235700</name>
    <name evidence="1" type="ORF">RclHR1_01300012</name>
</gene>
<dbReference type="OrthoDB" id="2348739at2759"/>
<proteinExistence type="predicted"/>